<dbReference type="KEGG" id="hat:RC74_21135"/>
<dbReference type="AlphaFoldDB" id="A0A126V6C9"/>
<keyword evidence="1" id="KW-0812">Transmembrane</keyword>
<protein>
    <submittedName>
        <fullName evidence="2">Uncharacterized protein</fullName>
    </submittedName>
</protein>
<gene>
    <name evidence="2" type="ORF">RC74_21135</name>
</gene>
<name>A0A126V6C9_9RHOB</name>
<evidence type="ECO:0000313" key="3">
    <source>
        <dbReference type="Proteomes" id="UP000070371"/>
    </source>
</evidence>
<keyword evidence="1" id="KW-1133">Transmembrane helix</keyword>
<dbReference type="Proteomes" id="UP000070371">
    <property type="component" value="Chromosome"/>
</dbReference>
<evidence type="ECO:0000256" key="1">
    <source>
        <dbReference type="SAM" id="Phobius"/>
    </source>
</evidence>
<accession>A0A126V6C9</accession>
<organism evidence="2 3">
    <name type="scientific">Falsihalocynthiibacter arcticus</name>
    <dbReference type="NCBI Taxonomy" id="1579316"/>
    <lineage>
        <taxon>Bacteria</taxon>
        <taxon>Pseudomonadati</taxon>
        <taxon>Pseudomonadota</taxon>
        <taxon>Alphaproteobacteria</taxon>
        <taxon>Rhodobacterales</taxon>
        <taxon>Roseobacteraceae</taxon>
        <taxon>Falsihalocynthiibacter</taxon>
    </lineage>
</organism>
<dbReference type="STRING" id="1579316.RC74_21135"/>
<keyword evidence="1" id="KW-0472">Membrane</keyword>
<dbReference type="RefSeq" id="WP_052274861.1">
    <property type="nucleotide sequence ID" value="NZ_CP014327.1"/>
</dbReference>
<dbReference type="EMBL" id="CP014327">
    <property type="protein sequence ID" value="AML53426.1"/>
    <property type="molecule type" value="Genomic_DNA"/>
</dbReference>
<proteinExistence type="predicted"/>
<reference evidence="2 3" key="1">
    <citation type="submission" date="2016-02" db="EMBL/GenBank/DDBJ databases">
        <title>Complete genome sequence of Halocynthiibacter arcticus PAMC 20958t from arctic marine sediment.</title>
        <authorList>
            <person name="Lee Y.M."/>
            <person name="Baek K."/>
            <person name="Lee H.K."/>
            <person name="Shin S.C."/>
        </authorList>
    </citation>
    <scope>NUCLEOTIDE SEQUENCE [LARGE SCALE GENOMIC DNA]</scope>
    <source>
        <strain evidence="2">PAMC 20958</strain>
    </source>
</reference>
<evidence type="ECO:0000313" key="2">
    <source>
        <dbReference type="EMBL" id="AML53426.1"/>
    </source>
</evidence>
<feature type="transmembrane region" description="Helical" evidence="1">
    <location>
        <begin position="26"/>
        <end position="44"/>
    </location>
</feature>
<keyword evidence="3" id="KW-1185">Reference proteome</keyword>
<feature type="transmembrane region" description="Helical" evidence="1">
    <location>
        <begin position="50"/>
        <end position="73"/>
    </location>
</feature>
<sequence>MNERPRPLFVAHATYRARRTMDAARLLPLLGVILLVGVLTLIRSNGSDDGISGSVLFMFGVWVVLIALAALLAQPLHRIGRKEYKASKSDQEA</sequence>